<evidence type="ECO:0000313" key="2">
    <source>
        <dbReference type="Proteomes" id="UP000299102"/>
    </source>
</evidence>
<accession>A0A4C1XP29</accession>
<evidence type="ECO:0000313" key="1">
    <source>
        <dbReference type="EMBL" id="GBP63979.1"/>
    </source>
</evidence>
<dbReference type="AlphaFoldDB" id="A0A4C1XP29"/>
<comment type="caution">
    <text evidence="1">The sequence shown here is derived from an EMBL/GenBank/DDBJ whole genome shotgun (WGS) entry which is preliminary data.</text>
</comment>
<proteinExistence type="predicted"/>
<dbReference type="Proteomes" id="UP000299102">
    <property type="component" value="Unassembled WGS sequence"/>
</dbReference>
<name>A0A4C1XP29_EUMVA</name>
<keyword evidence="2" id="KW-1185">Reference proteome</keyword>
<organism evidence="1 2">
    <name type="scientific">Eumeta variegata</name>
    <name type="common">Bagworm moth</name>
    <name type="synonym">Eumeta japonica</name>
    <dbReference type="NCBI Taxonomy" id="151549"/>
    <lineage>
        <taxon>Eukaryota</taxon>
        <taxon>Metazoa</taxon>
        <taxon>Ecdysozoa</taxon>
        <taxon>Arthropoda</taxon>
        <taxon>Hexapoda</taxon>
        <taxon>Insecta</taxon>
        <taxon>Pterygota</taxon>
        <taxon>Neoptera</taxon>
        <taxon>Endopterygota</taxon>
        <taxon>Lepidoptera</taxon>
        <taxon>Glossata</taxon>
        <taxon>Ditrysia</taxon>
        <taxon>Tineoidea</taxon>
        <taxon>Psychidae</taxon>
        <taxon>Oiketicinae</taxon>
        <taxon>Eumeta</taxon>
    </lineage>
</organism>
<protein>
    <submittedName>
        <fullName evidence="1">Uncharacterized protein</fullName>
    </submittedName>
</protein>
<dbReference type="OrthoDB" id="414730at2759"/>
<sequence length="257" mass="28272">MQNTASSPAGRPQPARAPVLLPARSAARGEYLIPFGIVPARVFLFALRIADGTVIFSLVFLITRLQAPSFSRENSSHGGSLIVNRDNLKFKEGTDIVDLSAELVVEIACVELERRIVMRRRAFDHTIKTSSSHLVVFIYNSFTPNALISSRHALFMQIAVTSHFAKGLTLRLRASDLSPTGWLSADWELLKTIVTNKMSSQPATLGYLGAVVICKLNAGSYFGGSQRRQRRAGFDLADFKAIGFCKRHYALFRAGAN</sequence>
<dbReference type="EMBL" id="BGZK01000884">
    <property type="protein sequence ID" value="GBP63979.1"/>
    <property type="molecule type" value="Genomic_DNA"/>
</dbReference>
<gene>
    <name evidence="1" type="ORF">EVAR_25130_1</name>
</gene>
<reference evidence="1 2" key="1">
    <citation type="journal article" date="2019" name="Commun. Biol.">
        <title>The bagworm genome reveals a unique fibroin gene that provides high tensile strength.</title>
        <authorList>
            <person name="Kono N."/>
            <person name="Nakamura H."/>
            <person name="Ohtoshi R."/>
            <person name="Tomita M."/>
            <person name="Numata K."/>
            <person name="Arakawa K."/>
        </authorList>
    </citation>
    <scope>NUCLEOTIDE SEQUENCE [LARGE SCALE GENOMIC DNA]</scope>
</reference>